<organism evidence="10 11">
    <name type="scientific">Flavobacterium flevense</name>
    <dbReference type="NCBI Taxonomy" id="983"/>
    <lineage>
        <taxon>Bacteria</taxon>
        <taxon>Pseudomonadati</taxon>
        <taxon>Bacteroidota</taxon>
        <taxon>Flavobacteriia</taxon>
        <taxon>Flavobacteriales</taxon>
        <taxon>Flavobacteriaceae</taxon>
        <taxon>Flavobacterium</taxon>
    </lineage>
</organism>
<dbReference type="InterPro" id="IPR046820">
    <property type="entry name" value="MmeI_TRD"/>
</dbReference>
<dbReference type="InterPro" id="IPR050953">
    <property type="entry name" value="N4_N6_ade-DNA_methylase"/>
</dbReference>
<evidence type="ECO:0000256" key="1">
    <source>
        <dbReference type="ARBA" id="ARBA00011900"/>
    </source>
</evidence>
<evidence type="ECO:0000259" key="8">
    <source>
        <dbReference type="Pfam" id="PF20467"/>
    </source>
</evidence>
<feature type="domain" description="MmeI-like C-terminal" evidence="8">
    <location>
        <begin position="839"/>
        <end position="917"/>
    </location>
</feature>
<dbReference type="Pfam" id="PF20466">
    <property type="entry name" value="MmeI_TRD"/>
    <property type="match status" value="1"/>
</dbReference>
<dbReference type="Proteomes" id="UP000316775">
    <property type="component" value="Unassembled WGS sequence"/>
</dbReference>
<evidence type="ECO:0000313" key="10">
    <source>
        <dbReference type="EMBL" id="GEC72245.1"/>
    </source>
</evidence>
<dbReference type="SUPFAM" id="SSF53335">
    <property type="entry name" value="S-adenosyl-L-methionine-dependent methyltransferases"/>
    <property type="match status" value="1"/>
</dbReference>
<feature type="domain" description="MmeI-like helicase spacer" evidence="6">
    <location>
        <begin position="169"/>
        <end position="245"/>
    </location>
</feature>
<keyword evidence="11" id="KW-1185">Reference proteome</keyword>
<evidence type="ECO:0000259" key="9">
    <source>
        <dbReference type="Pfam" id="PF20473"/>
    </source>
</evidence>
<feature type="domain" description="MmeI-like N-terminal" evidence="5">
    <location>
        <begin position="1"/>
        <end position="158"/>
    </location>
</feature>
<gene>
    <name evidence="10" type="primary">yeeA</name>
    <name evidence="10" type="ORF">FFL01_17840</name>
</gene>
<evidence type="ECO:0000256" key="3">
    <source>
        <dbReference type="ARBA" id="ARBA00022679"/>
    </source>
</evidence>
<dbReference type="InterPro" id="IPR046819">
    <property type="entry name" value="MmeI_hel"/>
</dbReference>
<dbReference type="OrthoDB" id="32195at2"/>
<feature type="domain" description="MmeI-like DNA-methyltransferase" evidence="9">
    <location>
        <begin position="321"/>
        <end position="617"/>
    </location>
</feature>
<dbReference type="RefSeq" id="WP_073243730.1">
    <property type="nucleotide sequence ID" value="NZ_BJNP01000017.1"/>
</dbReference>
<dbReference type="PANTHER" id="PTHR33841">
    <property type="entry name" value="DNA METHYLTRANSFERASE YEEA-RELATED"/>
    <property type="match status" value="1"/>
</dbReference>
<proteinExistence type="predicted"/>
<keyword evidence="3 10" id="KW-0808">Transferase</keyword>
<reference evidence="10 11" key="1">
    <citation type="submission" date="2019-06" db="EMBL/GenBank/DDBJ databases">
        <title>Whole genome shotgun sequence of Flavobacterium flevense NBRC 14960.</title>
        <authorList>
            <person name="Hosoyama A."/>
            <person name="Uohara A."/>
            <person name="Ohji S."/>
            <person name="Ichikawa N."/>
        </authorList>
    </citation>
    <scope>NUCLEOTIDE SEQUENCE [LARGE SCALE GENOMIC DNA]</scope>
    <source>
        <strain evidence="10 11">NBRC 14960</strain>
    </source>
</reference>
<dbReference type="Pfam" id="PF20465">
    <property type="entry name" value="MmeI_hel"/>
    <property type="match status" value="1"/>
</dbReference>
<feature type="domain" description="MmeI-like target recognition" evidence="7">
    <location>
        <begin position="635"/>
        <end position="838"/>
    </location>
</feature>
<dbReference type="EC" id="2.1.1.72" evidence="1"/>
<dbReference type="InterPro" id="IPR046817">
    <property type="entry name" value="MmeI_N"/>
</dbReference>
<dbReference type="Pfam" id="PF20467">
    <property type="entry name" value="MmeI_C"/>
    <property type="match status" value="1"/>
</dbReference>
<dbReference type="STRING" id="983.SAMN05443543_103360"/>
<accession>A0A4Y4AVI4</accession>
<comment type="catalytic activity">
    <reaction evidence="4">
        <text>a 2'-deoxyadenosine in DNA + S-adenosyl-L-methionine = an N(6)-methyl-2'-deoxyadenosine in DNA + S-adenosyl-L-homocysteine + H(+)</text>
        <dbReference type="Rhea" id="RHEA:15197"/>
        <dbReference type="Rhea" id="RHEA-COMP:12418"/>
        <dbReference type="Rhea" id="RHEA-COMP:12419"/>
        <dbReference type="ChEBI" id="CHEBI:15378"/>
        <dbReference type="ChEBI" id="CHEBI:57856"/>
        <dbReference type="ChEBI" id="CHEBI:59789"/>
        <dbReference type="ChEBI" id="CHEBI:90615"/>
        <dbReference type="ChEBI" id="CHEBI:90616"/>
        <dbReference type="EC" id="2.1.1.72"/>
    </reaction>
</comment>
<dbReference type="EMBL" id="BJNP01000017">
    <property type="protein sequence ID" value="GEC72245.1"/>
    <property type="molecule type" value="Genomic_DNA"/>
</dbReference>
<name>A0A4Y4AVI4_9FLAO</name>
<dbReference type="AlphaFoldDB" id="A0A4Y4AVI4"/>
<sequence>MNASQIEKNVSELVKSIDKENFIFDLLVAYGISKTSITRLKKGDFNLSKVEGEVLYKKKVFFKEVASDKLLTTIDDLTKNEEDLKHNPRFVIVTDYKTLLAKDIRTGLTLDTPITEINKRFDFFLPWAGQEKYQSKNENHADRKASYEMAKLYDILVHENPNIYDDGGHNLNIFLSRLLFCFFAEDTGIFNEEGIFTNTLGQHTKSDGSDVHLFLDRLFKVLNTEDNSTEPNYLQVFPYVNGGLFGSNIVSPKFSSKARKIILECGELDWSEINPDIFGSMIQAVVNPAYRSGLGMHYTSVPNIMKVIEPLFLNELREEFEKSKGKPNQLRKLIFRLSKIKCFDPACGSGNFLIIAYKELRALEIEIIKEINEPQSSIIVDGSQSKIHFTKDGHEVVSNAPQARMNFNAKQIEIWFTEIKLSQFYGIELDDFAHEMAILSLWLAEHQMNKVFVDELHDFGRAKPILPLKEAGHITQGNSIRLDWKEVCPTKENDEIYILGNPPYLGSSMQDKIQKEDMSIIFKGFKNFKNLDYIACWFKKGSDYIVNLNSSFSFVSTNSICQGEQVDLLWPYIYNNNLEISFAHTSFKWTNSAKGNAGVIVVIIGIRNNSPQKKIIYLNGIQKEVKNINPYLSEGSNITLPRRSSPISKISKMVYGNKSTDDGQLFLSTEEKNNLINTNPEAIYYIKKLVGAIELIRGIERWCLWIEDCDVENARKIPFIDNRLKNVTEFRLKSKAQSTIDYAVFPNRFKQRTYNGTNTIIIPRVSSERRDYIPFDFFDSNTIVLDSAQAIYNAQPWIFGVISSKIHVIWVKATGGRLKSDFRYSTSLSYNNFPFPTITDKHKEIINLHVFEILDERAKYPEKTLAQLYDPDKMPAGLKEAHHQLDLAIERCYRLKPFESDIERLEYLFKMYEEMTTKNSLFQKEKKTKKAK</sequence>
<dbReference type="InterPro" id="IPR029063">
    <property type="entry name" value="SAM-dependent_MTases_sf"/>
</dbReference>
<dbReference type="InterPro" id="IPR046816">
    <property type="entry name" value="MmeI_Mtase"/>
</dbReference>
<dbReference type="InterPro" id="IPR046818">
    <property type="entry name" value="MmeI_C"/>
</dbReference>
<keyword evidence="2 10" id="KW-0489">Methyltransferase</keyword>
<dbReference type="Pfam" id="PF20464">
    <property type="entry name" value="MmeI_N"/>
    <property type="match status" value="1"/>
</dbReference>
<protein>
    <recommendedName>
        <fullName evidence="1">site-specific DNA-methyltransferase (adenine-specific)</fullName>
        <ecNumber evidence="1">2.1.1.72</ecNumber>
    </recommendedName>
</protein>
<dbReference type="PANTHER" id="PTHR33841:SF1">
    <property type="entry name" value="DNA METHYLTRANSFERASE A"/>
    <property type="match status" value="1"/>
</dbReference>
<evidence type="ECO:0000259" key="6">
    <source>
        <dbReference type="Pfam" id="PF20465"/>
    </source>
</evidence>
<evidence type="ECO:0000256" key="4">
    <source>
        <dbReference type="ARBA" id="ARBA00047942"/>
    </source>
</evidence>
<evidence type="ECO:0000259" key="7">
    <source>
        <dbReference type="Pfam" id="PF20466"/>
    </source>
</evidence>
<comment type="caution">
    <text evidence="10">The sequence shown here is derived from an EMBL/GenBank/DDBJ whole genome shotgun (WGS) entry which is preliminary data.</text>
</comment>
<evidence type="ECO:0000256" key="2">
    <source>
        <dbReference type="ARBA" id="ARBA00022603"/>
    </source>
</evidence>
<evidence type="ECO:0000259" key="5">
    <source>
        <dbReference type="Pfam" id="PF20464"/>
    </source>
</evidence>
<evidence type="ECO:0000313" key="11">
    <source>
        <dbReference type="Proteomes" id="UP000316775"/>
    </source>
</evidence>
<dbReference type="Gene3D" id="3.40.50.150">
    <property type="entry name" value="Vaccinia Virus protein VP39"/>
    <property type="match status" value="1"/>
</dbReference>
<dbReference type="GO" id="GO:0009007">
    <property type="term" value="F:site-specific DNA-methyltransferase (adenine-specific) activity"/>
    <property type="evidence" value="ECO:0007669"/>
    <property type="project" value="UniProtKB-EC"/>
</dbReference>
<dbReference type="GO" id="GO:0032259">
    <property type="term" value="P:methylation"/>
    <property type="evidence" value="ECO:0007669"/>
    <property type="project" value="UniProtKB-KW"/>
</dbReference>
<dbReference type="Pfam" id="PF20473">
    <property type="entry name" value="MmeI_Mtase"/>
    <property type="match status" value="1"/>
</dbReference>